<proteinExistence type="predicted"/>
<sequence length="581" mass="67167">MELNTNVCLHCENSGMREQVGELKTQVEICFDTINEQSKIIDRTNKIIESLANENVEKGKSYSEVLKKSNEIIVVQPKNENQQCKNTEKDIKSKIDLSKLAVGTEKIRNISKGGIAISCASNDSKEKLKESVEKELGDKYKIFEPKLGNPKVIVVGVECDVVGQDNESILEGIIVQNDLEILDDNIKNKIRKKIEEIDYEVETMKTEAKKCDNRCKFYIVQCLDDTQIELIRDKEMVYSMWQSLEERYEKRGVTAQMLLRKKLMSMKLKEAKNLEVFLTEFDEVTRLLTGEKLKRKMYLFIDILRSLCTYNAMDTQSHVYITTCTHELLRDANNEIITVNQNILVKDKISNDIISLPISKEISEIFGFAIQEEVERNVKYNNIENSSIQNKWSHEATLLLLNLCKERYKDLQSNTIRNDIVYKKISEALEKQEYVYTSHQVRDRLKYLKGRYMKWKENMKTSGAAKYNFDYGEILDDILGKKHNICPPAIADTSANKVSTCGKYFISTFKATCLYLHTFLDASGSTLLSDSSDDKGCDDMPSKKQRKIKSNAERRHQERLEVLKDMKTSFQEMFNKLLEKL</sequence>
<organism evidence="1 2">
    <name type="scientific">Holotrichia oblita</name>
    <name type="common">Chafer beetle</name>
    <dbReference type="NCBI Taxonomy" id="644536"/>
    <lineage>
        <taxon>Eukaryota</taxon>
        <taxon>Metazoa</taxon>
        <taxon>Ecdysozoa</taxon>
        <taxon>Arthropoda</taxon>
        <taxon>Hexapoda</taxon>
        <taxon>Insecta</taxon>
        <taxon>Pterygota</taxon>
        <taxon>Neoptera</taxon>
        <taxon>Endopterygota</taxon>
        <taxon>Coleoptera</taxon>
        <taxon>Polyphaga</taxon>
        <taxon>Scarabaeiformia</taxon>
        <taxon>Scarabaeidae</taxon>
        <taxon>Melolonthinae</taxon>
        <taxon>Holotrichia</taxon>
    </lineage>
</organism>
<protein>
    <submittedName>
        <fullName evidence="1">Multifunctional protein ade2</fullName>
    </submittedName>
</protein>
<reference evidence="1" key="1">
    <citation type="submission" date="2022-04" db="EMBL/GenBank/DDBJ databases">
        <title>Chromosome-scale genome assembly of Holotrichia oblita Faldermann.</title>
        <authorList>
            <person name="Rongchong L."/>
        </authorList>
    </citation>
    <scope>NUCLEOTIDE SEQUENCE</scope>
    <source>
        <strain evidence="1">81SQS9</strain>
    </source>
</reference>
<name>A0ACB9TP95_HOLOL</name>
<comment type="caution">
    <text evidence="1">The sequence shown here is derived from an EMBL/GenBank/DDBJ whole genome shotgun (WGS) entry which is preliminary data.</text>
</comment>
<gene>
    <name evidence="1" type="ORF">MML48_2g00000766</name>
</gene>
<accession>A0ACB9TP95</accession>
<evidence type="ECO:0000313" key="1">
    <source>
        <dbReference type="EMBL" id="KAI4468602.1"/>
    </source>
</evidence>
<dbReference type="Proteomes" id="UP001056778">
    <property type="component" value="Chromosome 2"/>
</dbReference>
<dbReference type="EMBL" id="CM043016">
    <property type="protein sequence ID" value="KAI4468602.1"/>
    <property type="molecule type" value="Genomic_DNA"/>
</dbReference>
<keyword evidence="2" id="KW-1185">Reference proteome</keyword>
<evidence type="ECO:0000313" key="2">
    <source>
        <dbReference type="Proteomes" id="UP001056778"/>
    </source>
</evidence>